<proteinExistence type="predicted"/>
<dbReference type="CDD" id="cd22231">
    <property type="entry name" value="RHH_NikR_HicB-like"/>
    <property type="match status" value="1"/>
</dbReference>
<feature type="domain" description="Ribbon-helix-helix protein CopG" evidence="1">
    <location>
        <begin position="7"/>
        <end position="41"/>
    </location>
</feature>
<dbReference type="SUPFAM" id="SSF47598">
    <property type="entry name" value="Ribbon-helix-helix"/>
    <property type="match status" value="1"/>
</dbReference>
<dbReference type="NCBIfam" id="NF041551">
    <property type="entry name" value="YlcI_YnfO_N"/>
    <property type="match status" value="1"/>
</dbReference>
<evidence type="ECO:0000259" key="1">
    <source>
        <dbReference type="Pfam" id="PF01402"/>
    </source>
</evidence>
<dbReference type="Proteomes" id="UP000033607">
    <property type="component" value="Unassembled WGS sequence"/>
</dbReference>
<dbReference type="RefSeq" id="WP_046278759.1">
    <property type="nucleotide sequence ID" value="NZ_LATL02000142.1"/>
</dbReference>
<dbReference type="Pfam" id="PF01402">
    <property type="entry name" value="RHH_1"/>
    <property type="match status" value="1"/>
</dbReference>
<dbReference type="AlphaFoldDB" id="A0A0F5YGK0"/>
<sequence>MPNPFLGVRIPPELHEALMARVKATGQSKSDLVVEALRTYLGMADQPDKISELESRLAILEHRLDTLGSGSHVHDIQEDIK</sequence>
<name>A0A0F5YGK0_9CYAN</name>
<dbReference type="InterPro" id="IPR010985">
    <property type="entry name" value="Ribbon_hlx_hlx"/>
</dbReference>
<dbReference type="OrthoDB" id="462356at2"/>
<gene>
    <name evidence="2" type="ORF">WN50_11890</name>
</gene>
<comment type="caution">
    <text evidence="2">The sequence shown here is derived from an EMBL/GenBank/DDBJ whole genome shotgun (WGS) entry which is preliminary data.</text>
</comment>
<evidence type="ECO:0000313" key="3">
    <source>
        <dbReference type="Proteomes" id="UP000033607"/>
    </source>
</evidence>
<dbReference type="GO" id="GO:0006355">
    <property type="term" value="P:regulation of DNA-templated transcription"/>
    <property type="evidence" value="ECO:0007669"/>
    <property type="project" value="InterPro"/>
</dbReference>
<reference evidence="2 3" key="1">
    <citation type="submission" date="2015-06" db="EMBL/GenBank/DDBJ databases">
        <title>Draft genome assembly of filamentous brackish cyanobacterium Limnoraphis robusta strain CS-951.</title>
        <authorList>
            <person name="Willis A."/>
            <person name="Parks M."/>
            <person name="Burford M.A."/>
        </authorList>
    </citation>
    <scope>NUCLEOTIDE SEQUENCE [LARGE SCALE GENOMIC DNA]</scope>
    <source>
        <strain evidence="2 3">CS-951</strain>
    </source>
</reference>
<protein>
    <recommendedName>
        <fullName evidence="1">Ribbon-helix-helix protein CopG domain-containing protein</fullName>
    </recommendedName>
</protein>
<evidence type="ECO:0000313" key="2">
    <source>
        <dbReference type="EMBL" id="KKD37888.1"/>
    </source>
</evidence>
<accession>A0A0F5YGK0</accession>
<dbReference type="InterPro" id="IPR002145">
    <property type="entry name" value="CopG"/>
</dbReference>
<dbReference type="EMBL" id="LATL02000142">
    <property type="protein sequence ID" value="KKD37888.1"/>
    <property type="molecule type" value="Genomic_DNA"/>
</dbReference>
<organism evidence="2 3">
    <name type="scientific">Limnoraphis robusta CS-951</name>
    <dbReference type="NCBI Taxonomy" id="1637645"/>
    <lineage>
        <taxon>Bacteria</taxon>
        <taxon>Bacillati</taxon>
        <taxon>Cyanobacteriota</taxon>
        <taxon>Cyanophyceae</taxon>
        <taxon>Oscillatoriophycideae</taxon>
        <taxon>Oscillatoriales</taxon>
        <taxon>Sirenicapillariaceae</taxon>
        <taxon>Limnoraphis</taxon>
    </lineage>
</organism>